<feature type="transmembrane region" description="Helical" evidence="1">
    <location>
        <begin position="299"/>
        <end position="322"/>
    </location>
</feature>
<feature type="transmembrane region" description="Helical" evidence="1">
    <location>
        <begin position="109"/>
        <end position="142"/>
    </location>
</feature>
<keyword evidence="1" id="KW-0472">Membrane</keyword>
<feature type="transmembrane region" description="Helical" evidence="1">
    <location>
        <begin position="211"/>
        <end position="233"/>
    </location>
</feature>
<keyword evidence="1" id="KW-1133">Transmembrane helix</keyword>
<dbReference type="PANTHER" id="PTHR30590">
    <property type="entry name" value="INNER MEMBRANE PROTEIN"/>
    <property type="match status" value="1"/>
</dbReference>
<gene>
    <name evidence="3" type="ORF">GCM10023208_11820</name>
</gene>
<dbReference type="InterPro" id="IPR052529">
    <property type="entry name" value="Bact_Transport_Assoc"/>
</dbReference>
<keyword evidence="4" id="KW-1185">Reference proteome</keyword>
<feature type="domain" description="DUF418" evidence="2">
    <location>
        <begin position="238"/>
        <end position="399"/>
    </location>
</feature>
<dbReference type="Proteomes" id="UP001500518">
    <property type="component" value="Unassembled WGS sequence"/>
</dbReference>
<keyword evidence="1" id="KW-0812">Transmembrane</keyword>
<evidence type="ECO:0000256" key="1">
    <source>
        <dbReference type="SAM" id="Phobius"/>
    </source>
</evidence>
<comment type="caution">
    <text evidence="3">The sequence shown here is derived from an EMBL/GenBank/DDBJ whole genome shotgun (WGS) entry which is preliminary data.</text>
</comment>
<name>A0ABP9K8J6_9SPHN</name>
<feature type="transmembrane region" description="Helical" evidence="1">
    <location>
        <begin position="254"/>
        <end position="279"/>
    </location>
</feature>
<dbReference type="InterPro" id="IPR007349">
    <property type="entry name" value="DUF418"/>
</dbReference>
<accession>A0ABP9K8J6</accession>
<evidence type="ECO:0000259" key="2">
    <source>
        <dbReference type="Pfam" id="PF04235"/>
    </source>
</evidence>
<feature type="transmembrane region" description="Helical" evidence="1">
    <location>
        <begin position="69"/>
        <end position="89"/>
    </location>
</feature>
<dbReference type="Pfam" id="PF04235">
    <property type="entry name" value="DUF418"/>
    <property type="match status" value="1"/>
</dbReference>
<dbReference type="EMBL" id="BAABHV010000009">
    <property type="protein sequence ID" value="GAA5051686.1"/>
    <property type="molecule type" value="Genomic_DNA"/>
</dbReference>
<feature type="transmembrane region" description="Helical" evidence="1">
    <location>
        <begin position="334"/>
        <end position="355"/>
    </location>
</feature>
<feature type="transmembrane region" description="Helical" evidence="1">
    <location>
        <begin position="367"/>
        <end position="385"/>
    </location>
</feature>
<feature type="transmembrane region" description="Helical" evidence="1">
    <location>
        <begin position="149"/>
        <end position="169"/>
    </location>
</feature>
<dbReference type="RefSeq" id="WP_346032191.1">
    <property type="nucleotide sequence ID" value="NZ_BAABHV010000009.1"/>
</dbReference>
<sequence>MVNHASGAAPVTATERLGELDVLRGFALLGVLLANVLEAAYPPWLATEAQLAALPTSDLDSTVFFLEQWLVYGKANTIFATLFGIGFWVQLERLRARGGDFERIYVRRLSILLALGAFHAIFIWVWDILHLYALAGFALFFMRKLSARAFLVLGLLLAILGEPLISLMVDTVGLPDYAGPYFSDTAIVARQTASQAGDYLALLEIFTKITFFAWIGQGVIVGWALYALGRFLLGAFIARKGWIRRATELRKSYILTLLVALPVGLGGQYIVASVNTGAMNTPGDLEWVLTLLHEVSKPILSLAYGCALILVFHSAARPLVVLFGPVGRMALTNYVSQSFFIGYLLFGIGPGRALAGYAGTAHLAVQSLYFFAFQIVFSVVWLRLFNYGPLEYLWRWATYEQRPRLVRSSAAEAQPA</sequence>
<evidence type="ECO:0000313" key="3">
    <source>
        <dbReference type="EMBL" id="GAA5051686.1"/>
    </source>
</evidence>
<protein>
    <submittedName>
        <fullName evidence="3">DUF418 domain-containing protein</fullName>
    </submittedName>
</protein>
<organism evidence="3 4">
    <name type="scientific">Erythrobacter westpacificensis</name>
    <dbReference type="NCBI Taxonomy" id="1055231"/>
    <lineage>
        <taxon>Bacteria</taxon>
        <taxon>Pseudomonadati</taxon>
        <taxon>Pseudomonadota</taxon>
        <taxon>Alphaproteobacteria</taxon>
        <taxon>Sphingomonadales</taxon>
        <taxon>Erythrobacteraceae</taxon>
        <taxon>Erythrobacter/Porphyrobacter group</taxon>
        <taxon>Erythrobacter</taxon>
    </lineage>
</organism>
<dbReference type="PANTHER" id="PTHR30590:SF2">
    <property type="entry name" value="INNER MEMBRANE PROTEIN"/>
    <property type="match status" value="1"/>
</dbReference>
<proteinExistence type="predicted"/>
<evidence type="ECO:0000313" key="4">
    <source>
        <dbReference type="Proteomes" id="UP001500518"/>
    </source>
</evidence>
<reference evidence="4" key="1">
    <citation type="journal article" date="2019" name="Int. J. Syst. Evol. Microbiol.">
        <title>The Global Catalogue of Microorganisms (GCM) 10K type strain sequencing project: providing services to taxonomists for standard genome sequencing and annotation.</title>
        <authorList>
            <consortium name="The Broad Institute Genomics Platform"/>
            <consortium name="The Broad Institute Genome Sequencing Center for Infectious Disease"/>
            <person name="Wu L."/>
            <person name="Ma J."/>
        </authorList>
    </citation>
    <scope>NUCLEOTIDE SEQUENCE [LARGE SCALE GENOMIC DNA]</scope>
    <source>
        <strain evidence="4">JCM 18014</strain>
    </source>
</reference>